<dbReference type="InterPro" id="IPR052255">
    <property type="entry name" value="RNA_pol_II_subunit5-mediator"/>
</dbReference>
<feature type="compositionally biased region" description="Polar residues" evidence="5">
    <location>
        <begin position="553"/>
        <end position="564"/>
    </location>
</feature>
<dbReference type="Gene3D" id="1.10.287.370">
    <property type="match status" value="1"/>
</dbReference>
<dbReference type="AlphaFoldDB" id="A0A9P6N603"/>
<comment type="caution">
    <text evidence="7">The sequence shown here is derived from an EMBL/GenBank/DDBJ whole genome shotgun (WGS) entry which is preliminary data.</text>
</comment>
<evidence type="ECO:0000313" key="7">
    <source>
        <dbReference type="EMBL" id="KAG0024145.1"/>
    </source>
</evidence>
<feature type="compositionally biased region" description="Polar residues" evidence="5">
    <location>
        <begin position="526"/>
        <end position="536"/>
    </location>
</feature>
<feature type="compositionally biased region" description="Low complexity" evidence="5">
    <location>
        <begin position="295"/>
        <end position="318"/>
    </location>
</feature>
<feature type="domain" description="DUF3835" evidence="6">
    <location>
        <begin position="727"/>
        <end position="755"/>
    </location>
</feature>
<dbReference type="EMBL" id="JAAAID010000028">
    <property type="protein sequence ID" value="KAG0024145.1"/>
    <property type="molecule type" value="Genomic_DNA"/>
</dbReference>
<organism evidence="7 8">
    <name type="scientific">Entomortierella chlamydospora</name>
    <dbReference type="NCBI Taxonomy" id="101097"/>
    <lineage>
        <taxon>Eukaryota</taxon>
        <taxon>Fungi</taxon>
        <taxon>Fungi incertae sedis</taxon>
        <taxon>Mucoromycota</taxon>
        <taxon>Mortierellomycotina</taxon>
        <taxon>Mortierellomycetes</taxon>
        <taxon>Mortierellales</taxon>
        <taxon>Mortierellaceae</taxon>
        <taxon>Entomortierella</taxon>
    </lineage>
</organism>
<dbReference type="InterPro" id="IPR024325">
    <property type="entry name" value="DUF3835"/>
</dbReference>
<feature type="compositionally biased region" description="Basic and acidic residues" evidence="5">
    <location>
        <begin position="179"/>
        <end position="196"/>
    </location>
</feature>
<feature type="coiled-coil region" evidence="4">
    <location>
        <begin position="100"/>
        <end position="127"/>
    </location>
</feature>
<protein>
    <submittedName>
        <fullName evidence="7">Uri1, prefoldin-like chaperone</fullName>
    </submittedName>
</protein>
<dbReference type="GO" id="GO:0005634">
    <property type="term" value="C:nucleus"/>
    <property type="evidence" value="ECO:0007669"/>
    <property type="project" value="UniProtKB-SubCell"/>
</dbReference>
<feature type="region of interest" description="Disordered" evidence="5">
    <location>
        <begin position="155"/>
        <end position="335"/>
    </location>
</feature>
<feature type="region of interest" description="Disordered" evidence="5">
    <location>
        <begin position="352"/>
        <end position="407"/>
    </location>
</feature>
<feature type="compositionally biased region" description="Acidic residues" evidence="5">
    <location>
        <begin position="259"/>
        <end position="269"/>
    </location>
</feature>
<evidence type="ECO:0000256" key="1">
    <source>
        <dbReference type="ARBA" id="ARBA00004123"/>
    </source>
</evidence>
<feature type="region of interest" description="Disordered" evidence="5">
    <location>
        <begin position="594"/>
        <end position="619"/>
    </location>
</feature>
<dbReference type="GO" id="GO:0000122">
    <property type="term" value="P:negative regulation of transcription by RNA polymerase II"/>
    <property type="evidence" value="ECO:0007669"/>
    <property type="project" value="TreeGrafter"/>
</dbReference>
<accession>A0A9P6N603</accession>
<feature type="region of interest" description="Disordered" evidence="5">
    <location>
        <begin position="706"/>
        <end position="740"/>
    </location>
</feature>
<dbReference type="GO" id="GO:0003682">
    <property type="term" value="F:chromatin binding"/>
    <property type="evidence" value="ECO:0007669"/>
    <property type="project" value="TreeGrafter"/>
</dbReference>
<evidence type="ECO:0000256" key="5">
    <source>
        <dbReference type="SAM" id="MobiDB-lite"/>
    </source>
</evidence>
<keyword evidence="2" id="KW-0539">Nucleus</keyword>
<dbReference type="GO" id="GO:0019212">
    <property type="term" value="F:phosphatase inhibitor activity"/>
    <property type="evidence" value="ECO:0007669"/>
    <property type="project" value="TreeGrafter"/>
</dbReference>
<dbReference type="InterPro" id="IPR009053">
    <property type="entry name" value="Prefoldin"/>
</dbReference>
<dbReference type="Pfam" id="PF12927">
    <property type="entry name" value="DUF3835"/>
    <property type="match status" value="2"/>
</dbReference>
<comment type="similarity">
    <text evidence="3">Belongs to the RNA polymerase II subunit 5-mediating protein family.</text>
</comment>
<dbReference type="GO" id="GO:0003714">
    <property type="term" value="F:transcription corepressor activity"/>
    <property type="evidence" value="ECO:0007669"/>
    <property type="project" value="TreeGrafter"/>
</dbReference>
<comment type="subcellular location">
    <subcellularLocation>
        <location evidence="1">Nucleus</location>
    </subcellularLocation>
</comment>
<feature type="domain" description="DUF3835" evidence="6">
    <location>
        <begin position="640"/>
        <end position="686"/>
    </location>
</feature>
<dbReference type="Pfam" id="PF02996">
    <property type="entry name" value="Prefoldin"/>
    <property type="match status" value="1"/>
</dbReference>
<dbReference type="PANTHER" id="PTHR15111:SF0">
    <property type="entry name" value="UNCONVENTIONAL PREFOLDIN RPB5 INTERACTOR 1"/>
    <property type="match status" value="1"/>
</dbReference>
<evidence type="ECO:0000256" key="3">
    <source>
        <dbReference type="ARBA" id="ARBA00038295"/>
    </source>
</evidence>
<evidence type="ECO:0000256" key="2">
    <source>
        <dbReference type="ARBA" id="ARBA00023242"/>
    </source>
</evidence>
<evidence type="ECO:0000256" key="4">
    <source>
        <dbReference type="SAM" id="Coils"/>
    </source>
</evidence>
<feature type="region of interest" description="Disordered" evidence="5">
    <location>
        <begin position="526"/>
        <end position="573"/>
    </location>
</feature>
<dbReference type="SUPFAM" id="SSF46579">
    <property type="entry name" value="Prefoldin"/>
    <property type="match status" value="1"/>
</dbReference>
<evidence type="ECO:0000259" key="6">
    <source>
        <dbReference type="Pfam" id="PF12927"/>
    </source>
</evidence>
<name>A0A9P6N603_9FUNG</name>
<dbReference type="Proteomes" id="UP000703661">
    <property type="component" value="Unassembled WGS sequence"/>
</dbReference>
<sequence>MDRSKDKVSEAEAAELAKYFSKFSAALTQLEEEMARWKNYEEDYKALKTTLLDLPKETSHSVMVPIGSLAFMPGKLVHTNEILVMLGDNWFVDRSATQAAEIVDRRMEFVQENITKLQAQEEQIRTKSGMAPGLLGGQEYNEEGLPIVEITEPYFSDDEEGNDGKKSAQPAPLPFSQKTPKEQAEDRAILERIAELEREDEERERRREAGEIVTSDEETESDDEPVDYDDEESEDEFRPKALDSDEEYEEEVWEHSGNEEEEDEEEELVEQQGVSPKRSVRFADQVARATKPKSKTNTSNNQSASASATASTKPKSPSDLFNLMKAKQQAARSSALTDQIVTMDNLESTFASMTTAGSSSRLSETPLIEEVTKPEPAPLKSALKPPRKKTSLFKQMRAQSSAAEPINATPTVVAPTVVEPKVSLDIQETPPKKMSKFAMERAAAAGAGAATTAGMSKGTKLPENPAVGGISEQVFERNISTPPTPKKATAPGVFEVVERNAPAPVKENKAAEPQSIVGIKDIIENTFTKPSSSSSPIKDAEPTRAGRKKPSLFRQQQHQTTSSYLEPEPAIPGSSVVEVGEDVEEYQSPRTIPPVVSARSKASSGSILETKEPPKATGSTMRTIPIVASSKLKDTALMKGTVVEHEEVEPIDEDEFEDDMLMRQVVSEYQERRQAMIAKHGAFNREGIEQLWEQQVVIPPEMIIPAPQIESIEDRGDDVEEDEGDDDEAEPENNVIVDDRNLPPKKLSLFRAARLSGTLAKQT</sequence>
<proteinExistence type="inferred from homology"/>
<reference evidence="7" key="1">
    <citation type="journal article" date="2020" name="Fungal Divers.">
        <title>Resolving the Mortierellaceae phylogeny through synthesis of multi-gene phylogenetics and phylogenomics.</title>
        <authorList>
            <person name="Vandepol N."/>
            <person name="Liber J."/>
            <person name="Desiro A."/>
            <person name="Na H."/>
            <person name="Kennedy M."/>
            <person name="Barry K."/>
            <person name="Grigoriev I.V."/>
            <person name="Miller A.N."/>
            <person name="O'Donnell K."/>
            <person name="Stajich J.E."/>
            <person name="Bonito G."/>
        </authorList>
    </citation>
    <scope>NUCLEOTIDE SEQUENCE</scope>
    <source>
        <strain evidence="7">NRRL 2769</strain>
    </source>
</reference>
<feature type="compositionally biased region" description="Acidic residues" evidence="5">
    <location>
        <begin position="715"/>
        <end position="731"/>
    </location>
</feature>
<evidence type="ECO:0000313" key="8">
    <source>
        <dbReference type="Proteomes" id="UP000703661"/>
    </source>
</evidence>
<dbReference type="PANTHER" id="PTHR15111">
    <property type="entry name" value="RNA POLYMERASE II SUBUNIT 5-MEDIATING PROTEIN NNX3"/>
    <property type="match status" value="1"/>
</dbReference>
<keyword evidence="8" id="KW-1185">Reference proteome</keyword>
<dbReference type="NCBIfam" id="TIGR00293">
    <property type="entry name" value="prefoldin subunit alpha"/>
    <property type="match status" value="1"/>
</dbReference>
<dbReference type="CDD" id="cd23159">
    <property type="entry name" value="Prefoldin_URI1"/>
    <property type="match status" value="1"/>
</dbReference>
<gene>
    <name evidence="7" type="primary">URI1</name>
    <name evidence="7" type="ORF">BGZ80_005692</name>
</gene>
<keyword evidence="4" id="KW-0175">Coiled coil</keyword>
<dbReference type="InterPro" id="IPR004127">
    <property type="entry name" value="Prefoldin_subunit_alpha"/>
</dbReference>
<feature type="compositionally biased region" description="Polar residues" evidence="5">
    <location>
        <begin position="352"/>
        <end position="363"/>
    </location>
</feature>
<feature type="compositionally biased region" description="Acidic residues" evidence="5">
    <location>
        <begin position="214"/>
        <end position="235"/>
    </location>
</feature>